<comment type="subcellular location">
    <subcellularLocation>
        <location evidence="1">Endoplasmic reticulum membrane</location>
        <topology evidence="1">Multi-pass membrane protein</topology>
    </subcellularLocation>
    <subcellularLocation>
        <location evidence="2">Golgi apparatus membrane</location>
        <topology evidence="2">Multi-pass membrane protein</topology>
    </subcellularLocation>
</comment>
<dbReference type="AlphaFoldDB" id="A0A316UL07"/>
<feature type="region of interest" description="Disordered" evidence="11">
    <location>
        <begin position="1"/>
        <end position="171"/>
    </location>
</feature>
<feature type="transmembrane region" description="Helical" evidence="12">
    <location>
        <begin position="468"/>
        <end position="488"/>
    </location>
</feature>
<evidence type="ECO:0000256" key="10">
    <source>
        <dbReference type="ARBA" id="ARBA00023136"/>
    </source>
</evidence>
<dbReference type="PANTHER" id="PTHR14083">
    <property type="entry name" value="YIP1 INTERACTING FACTOR HOMOLOG YIF1 PROTEIN"/>
    <property type="match status" value="1"/>
</dbReference>
<feature type="compositionally biased region" description="Polar residues" evidence="11">
    <location>
        <begin position="128"/>
        <end position="143"/>
    </location>
</feature>
<organism evidence="13 14">
    <name type="scientific">Jaminaea rosea</name>
    <dbReference type="NCBI Taxonomy" id="1569628"/>
    <lineage>
        <taxon>Eukaryota</taxon>
        <taxon>Fungi</taxon>
        <taxon>Dikarya</taxon>
        <taxon>Basidiomycota</taxon>
        <taxon>Ustilaginomycotina</taxon>
        <taxon>Exobasidiomycetes</taxon>
        <taxon>Microstromatales</taxon>
        <taxon>Microstromatales incertae sedis</taxon>
        <taxon>Jaminaea</taxon>
    </lineage>
</organism>
<evidence type="ECO:0000256" key="3">
    <source>
        <dbReference type="ARBA" id="ARBA00009727"/>
    </source>
</evidence>
<keyword evidence="4" id="KW-0813">Transport</keyword>
<evidence type="ECO:0000256" key="6">
    <source>
        <dbReference type="ARBA" id="ARBA00022824"/>
    </source>
</evidence>
<dbReference type="Pfam" id="PF03878">
    <property type="entry name" value="YIF1"/>
    <property type="match status" value="1"/>
</dbReference>
<evidence type="ECO:0000256" key="8">
    <source>
        <dbReference type="ARBA" id="ARBA00022989"/>
    </source>
</evidence>
<evidence type="ECO:0000256" key="11">
    <source>
        <dbReference type="SAM" id="MobiDB-lite"/>
    </source>
</evidence>
<keyword evidence="14" id="KW-1185">Reference proteome</keyword>
<feature type="compositionally biased region" description="Low complexity" evidence="11">
    <location>
        <begin position="74"/>
        <end position="85"/>
    </location>
</feature>
<feature type="transmembrane region" description="Helical" evidence="12">
    <location>
        <begin position="408"/>
        <end position="426"/>
    </location>
</feature>
<evidence type="ECO:0000256" key="12">
    <source>
        <dbReference type="SAM" id="Phobius"/>
    </source>
</evidence>
<dbReference type="STRING" id="1569628.A0A316UL07"/>
<dbReference type="Proteomes" id="UP000245884">
    <property type="component" value="Unassembled WGS sequence"/>
</dbReference>
<dbReference type="InterPro" id="IPR005578">
    <property type="entry name" value="Yif1_fam"/>
</dbReference>
<dbReference type="GO" id="GO:0006888">
    <property type="term" value="P:endoplasmic reticulum to Golgi vesicle-mediated transport"/>
    <property type="evidence" value="ECO:0007669"/>
    <property type="project" value="InterPro"/>
</dbReference>
<feature type="compositionally biased region" description="Low complexity" evidence="11">
    <location>
        <begin position="257"/>
        <end position="275"/>
    </location>
</feature>
<dbReference type="RefSeq" id="XP_025359225.1">
    <property type="nucleotide sequence ID" value="XM_025509444.1"/>
</dbReference>
<dbReference type="GeneID" id="37031267"/>
<gene>
    <name evidence="13" type="ORF">BDZ90DRAFT_282254</name>
</gene>
<feature type="compositionally biased region" description="Low complexity" evidence="11">
    <location>
        <begin position="52"/>
        <end position="62"/>
    </location>
</feature>
<feature type="transmembrane region" description="Helical" evidence="12">
    <location>
        <begin position="330"/>
        <end position="351"/>
    </location>
</feature>
<feature type="region of interest" description="Disordered" evidence="11">
    <location>
        <begin position="257"/>
        <end position="277"/>
    </location>
</feature>
<dbReference type="EMBL" id="KZ819680">
    <property type="protein sequence ID" value="PWN24613.1"/>
    <property type="molecule type" value="Genomic_DNA"/>
</dbReference>
<reference evidence="13 14" key="1">
    <citation type="journal article" date="2018" name="Mol. Biol. Evol.">
        <title>Broad Genomic Sampling Reveals a Smut Pathogenic Ancestry of the Fungal Clade Ustilaginomycotina.</title>
        <authorList>
            <person name="Kijpornyongpan T."/>
            <person name="Mondo S.J."/>
            <person name="Barry K."/>
            <person name="Sandor L."/>
            <person name="Lee J."/>
            <person name="Lipzen A."/>
            <person name="Pangilinan J."/>
            <person name="LaButti K."/>
            <person name="Hainaut M."/>
            <person name="Henrissat B."/>
            <person name="Grigoriev I.V."/>
            <person name="Spatafora J.W."/>
            <person name="Aime M.C."/>
        </authorList>
    </citation>
    <scope>NUCLEOTIDE SEQUENCE [LARGE SCALE GENOMIC DNA]</scope>
    <source>
        <strain evidence="13 14">MCA 5214</strain>
    </source>
</reference>
<evidence type="ECO:0000256" key="7">
    <source>
        <dbReference type="ARBA" id="ARBA00022927"/>
    </source>
</evidence>
<dbReference type="GO" id="GO:0000139">
    <property type="term" value="C:Golgi membrane"/>
    <property type="evidence" value="ECO:0007669"/>
    <property type="project" value="UniProtKB-SubCell"/>
</dbReference>
<evidence type="ECO:0000313" key="14">
    <source>
        <dbReference type="Proteomes" id="UP000245884"/>
    </source>
</evidence>
<comment type="similarity">
    <text evidence="3">Belongs to the YIF1 family.</text>
</comment>
<proteinExistence type="inferred from homology"/>
<dbReference type="GO" id="GO:0005793">
    <property type="term" value="C:endoplasmic reticulum-Golgi intermediate compartment"/>
    <property type="evidence" value="ECO:0007669"/>
    <property type="project" value="TreeGrafter"/>
</dbReference>
<feature type="compositionally biased region" description="Gly residues" evidence="11">
    <location>
        <begin position="148"/>
        <end position="167"/>
    </location>
</feature>
<keyword evidence="10 12" id="KW-0472">Membrane</keyword>
<feature type="compositionally biased region" description="Low complexity" evidence="11">
    <location>
        <begin position="98"/>
        <end position="112"/>
    </location>
</feature>
<keyword evidence="6" id="KW-0256">Endoplasmic reticulum</keyword>
<protein>
    <submittedName>
        <fullName evidence="13">YIF1-domain-containing protein</fullName>
    </submittedName>
</protein>
<evidence type="ECO:0000256" key="2">
    <source>
        <dbReference type="ARBA" id="ARBA00004653"/>
    </source>
</evidence>
<dbReference type="GO" id="GO:0005789">
    <property type="term" value="C:endoplasmic reticulum membrane"/>
    <property type="evidence" value="ECO:0007669"/>
    <property type="project" value="UniProtKB-SubCell"/>
</dbReference>
<keyword evidence="7" id="KW-0653">Protein transport</keyword>
<evidence type="ECO:0000256" key="4">
    <source>
        <dbReference type="ARBA" id="ARBA00022448"/>
    </source>
</evidence>
<feature type="transmembrane region" description="Helical" evidence="12">
    <location>
        <begin position="298"/>
        <end position="318"/>
    </location>
</feature>
<evidence type="ECO:0000313" key="13">
    <source>
        <dbReference type="EMBL" id="PWN24613.1"/>
    </source>
</evidence>
<dbReference type="GO" id="GO:0015031">
    <property type="term" value="P:protein transport"/>
    <property type="evidence" value="ECO:0007669"/>
    <property type="project" value="UniProtKB-KW"/>
</dbReference>
<dbReference type="OrthoDB" id="337750at2759"/>
<feature type="compositionally biased region" description="Gly residues" evidence="11">
    <location>
        <begin position="63"/>
        <end position="73"/>
    </location>
</feature>
<keyword evidence="5 12" id="KW-0812">Transmembrane</keyword>
<evidence type="ECO:0000256" key="9">
    <source>
        <dbReference type="ARBA" id="ARBA00023034"/>
    </source>
</evidence>
<dbReference type="GO" id="GO:0030134">
    <property type="term" value="C:COPII-coated ER to Golgi transport vesicle"/>
    <property type="evidence" value="ECO:0007669"/>
    <property type="project" value="TreeGrafter"/>
</dbReference>
<name>A0A316UL07_9BASI</name>
<sequence length="489" mass="50667">MYSPPKQTSRSPPPLVHPVPHHPPRHIPDPPVTPQPGYGAAQATSSAEQHHSAGSAARSRAAGSGGGAGGSGRLGAVPVQQQQQQSAPYVRYSSPPIQQQQQQPLHQQQYDQGYPAASFGSAMDGGHYSSSYGQGAGPSSNGFYSGPGAPGGGRGPGGPGGGQGIPGPFGNFLSNDPNVNMTAQMGMHMASVGGEYVQKNLGGYLPTMSNLKPYYDVSGSYVVSKIRVILFPWRHRPWSRAHHRAFMAGANGGDSNGAGDWPGQSGVGSTQSSGGKRAGASLRGYAAPRDDVMAVDHYLPVMSFVTYVLLIAVTLGLSHKFRPEILGLTASRALVVVVLELMVVRLGLYLLNVPSDHYGILDLAAYSGYKFVPACVTLGTTVLAPLTGGSGSATNAGSTSGGSGLSSLIWWLTFLYTHAALAFFLLRSLRHIILPDAASLPPGLANAGAAGSGVATLGHAQRARRVQLLFVIAVLQFVLGAGLCFRVAG</sequence>
<dbReference type="PANTHER" id="PTHR14083:SF0">
    <property type="entry name" value="YIP1D-INTERACTING FACTOR 1, ISOFORM C"/>
    <property type="match status" value="1"/>
</dbReference>
<accession>A0A316UL07</accession>
<evidence type="ECO:0000256" key="1">
    <source>
        <dbReference type="ARBA" id="ARBA00004477"/>
    </source>
</evidence>
<keyword evidence="9" id="KW-0333">Golgi apparatus</keyword>
<feature type="compositionally biased region" description="Polar residues" evidence="11">
    <location>
        <begin position="1"/>
        <end position="10"/>
    </location>
</feature>
<evidence type="ECO:0000256" key="5">
    <source>
        <dbReference type="ARBA" id="ARBA00022692"/>
    </source>
</evidence>
<keyword evidence="8 12" id="KW-1133">Transmembrane helix</keyword>